<name>A0A2T1LYX0_9CHRO</name>
<keyword evidence="1 4" id="KW-0808">Transferase</keyword>
<dbReference type="FunFam" id="3.40.250.10:FF:000035">
    <property type="entry name" value="Thiosulfate sulfurtransferase"/>
    <property type="match status" value="1"/>
</dbReference>
<feature type="domain" description="Rhodanese" evidence="3">
    <location>
        <begin position="18"/>
        <end position="138"/>
    </location>
</feature>
<dbReference type="RefSeq" id="WP_106456769.1">
    <property type="nucleotide sequence ID" value="NZ_PXOH01000008.1"/>
</dbReference>
<keyword evidence="2" id="KW-0677">Repeat</keyword>
<dbReference type="GO" id="GO:0004792">
    <property type="term" value="F:thiosulfate-cyanide sulfurtransferase activity"/>
    <property type="evidence" value="ECO:0007669"/>
    <property type="project" value="TreeGrafter"/>
</dbReference>
<organism evidence="4 5">
    <name type="scientific">Aphanothece hegewaldii CCALA 016</name>
    <dbReference type="NCBI Taxonomy" id="2107694"/>
    <lineage>
        <taxon>Bacteria</taxon>
        <taxon>Bacillati</taxon>
        <taxon>Cyanobacteriota</taxon>
        <taxon>Cyanophyceae</taxon>
        <taxon>Oscillatoriophycideae</taxon>
        <taxon>Chroococcales</taxon>
        <taxon>Aphanothecaceae</taxon>
        <taxon>Aphanothece</taxon>
    </lineage>
</organism>
<proteinExistence type="predicted"/>
<reference evidence="4 5" key="2">
    <citation type="submission" date="2018-03" db="EMBL/GenBank/DDBJ databases">
        <authorList>
            <person name="Keele B.F."/>
        </authorList>
    </citation>
    <scope>NUCLEOTIDE SEQUENCE [LARGE SCALE GENOMIC DNA]</scope>
    <source>
        <strain evidence="4 5">CCALA 016</strain>
    </source>
</reference>
<evidence type="ECO:0000256" key="1">
    <source>
        <dbReference type="ARBA" id="ARBA00022679"/>
    </source>
</evidence>
<accession>A0A2T1LYX0</accession>
<comment type="caution">
    <text evidence="4">The sequence shown here is derived from an EMBL/GenBank/DDBJ whole genome shotgun (WGS) entry which is preliminary data.</text>
</comment>
<dbReference type="PROSITE" id="PS50206">
    <property type="entry name" value="RHODANESE_3"/>
    <property type="match status" value="2"/>
</dbReference>
<evidence type="ECO:0000313" key="4">
    <source>
        <dbReference type="EMBL" id="PSF37529.1"/>
    </source>
</evidence>
<dbReference type="Gene3D" id="3.40.250.10">
    <property type="entry name" value="Rhodanese-like domain"/>
    <property type="match status" value="2"/>
</dbReference>
<dbReference type="CDD" id="cd01448">
    <property type="entry name" value="TST_Repeat_1"/>
    <property type="match status" value="1"/>
</dbReference>
<reference evidence="4 5" key="1">
    <citation type="submission" date="2018-03" db="EMBL/GenBank/DDBJ databases">
        <title>The ancient ancestry and fast evolution of plastids.</title>
        <authorList>
            <person name="Moore K.R."/>
            <person name="Magnabosco C."/>
            <person name="Momper L."/>
            <person name="Gold D.A."/>
            <person name="Bosak T."/>
            <person name="Fournier G.P."/>
        </authorList>
    </citation>
    <scope>NUCLEOTIDE SEQUENCE [LARGE SCALE GENOMIC DNA]</scope>
    <source>
        <strain evidence="4 5">CCALA 016</strain>
    </source>
</reference>
<dbReference type="PANTHER" id="PTHR11364">
    <property type="entry name" value="THIOSULFATE SULFERTANSFERASE"/>
    <property type="match status" value="1"/>
</dbReference>
<dbReference type="CDD" id="cd01449">
    <property type="entry name" value="TST_Repeat_2"/>
    <property type="match status" value="1"/>
</dbReference>
<dbReference type="InterPro" id="IPR001763">
    <property type="entry name" value="Rhodanese-like_dom"/>
</dbReference>
<dbReference type="PANTHER" id="PTHR11364:SF27">
    <property type="entry name" value="SULFURTRANSFERASE"/>
    <property type="match status" value="1"/>
</dbReference>
<dbReference type="SMART" id="SM00450">
    <property type="entry name" value="RHOD"/>
    <property type="match status" value="2"/>
</dbReference>
<dbReference type="InterPro" id="IPR045078">
    <property type="entry name" value="TST/MPST-like"/>
</dbReference>
<dbReference type="OrthoDB" id="9770030at2"/>
<dbReference type="InterPro" id="IPR036873">
    <property type="entry name" value="Rhodanese-like_dom_sf"/>
</dbReference>
<protein>
    <submittedName>
        <fullName evidence="4">Sulfurtransferase</fullName>
    </submittedName>
</protein>
<evidence type="ECO:0000313" key="5">
    <source>
        <dbReference type="Proteomes" id="UP000239001"/>
    </source>
</evidence>
<gene>
    <name evidence="4" type="ORF">C7H19_10200</name>
</gene>
<evidence type="ECO:0000259" key="3">
    <source>
        <dbReference type="PROSITE" id="PS50206"/>
    </source>
</evidence>
<keyword evidence="5" id="KW-1185">Reference proteome</keyword>
<dbReference type="EMBL" id="PXOH01000008">
    <property type="protein sequence ID" value="PSF37529.1"/>
    <property type="molecule type" value="Genomic_DNA"/>
</dbReference>
<feature type="domain" description="Rhodanese" evidence="3">
    <location>
        <begin position="168"/>
        <end position="271"/>
    </location>
</feature>
<dbReference type="Pfam" id="PF00581">
    <property type="entry name" value="Rhodanese"/>
    <property type="match status" value="2"/>
</dbReference>
<evidence type="ECO:0000256" key="2">
    <source>
        <dbReference type="ARBA" id="ARBA00022737"/>
    </source>
</evidence>
<dbReference type="Proteomes" id="UP000239001">
    <property type="component" value="Unassembled WGS sequence"/>
</dbReference>
<dbReference type="AlphaFoldDB" id="A0A2T1LYX0"/>
<dbReference type="SUPFAM" id="SSF52821">
    <property type="entry name" value="Rhodanese/Cell cycle control phosphatase"/>
    <property type="match status" value="2"/>
</dbReference>
<sequence>MNDFSPIVSSQWLAQQLDNPSVIIIDCRFQLADPNWGYQQYLTNHIQGAYFLDLNRDLSAPVAKHGGRHPLPNPEQLAAKLGSIGIKSGETWVIAYDENRSCFAARLWWLLRYLGHERVSILDGGFLGWITAGNPISNDLPTPIPTQFIPQIQSDWIVDYDTVKALKDKPSAILVDSREGDRYSGIREPIDPIAGHIQGAVNSPWNQVIDESGYFHPIEDQQRLWDNYQTTEEMIIYCGSGVTACVNIFSLTLTRRQNIKLYPGGWSDWCSYLLASS</sequence>